<keyword evidence="3" id="KW-1185">Reference proteome</keyword>
<feature type="coiled-coil region" evidence="1">
    <location>
        <begin position="281"/>
        <end position="325"/>
    </location>
</feature>
<dbReference type="RefSeq" id="XP_029234954.1">
    <property type="nucleotide sequence ID" value="XM_029385204.1"/>
</dbReference>
<sequence length="509" mass="57665">MGCFDIILCIAPPAFGGEGNSLPEEQSRLALEGLASRVDQVLSHATPRRIVSAIAARVRSAPAFSHQMNILVGAECSREILLGLLYELIYQHHGDDALPLQCMFFASDQSSIRCETVGQEAMGSVMELVRGMGHIVLVALKFRGRTMTLVVVEQLSTTLIASMLGCVWCNLWLVQGSLDSVERSISVLREALSVLDAVEGFCNLPEDTIAGRADVGAVLQTDVLSDEEAQRLAARWQQFTLGHETRYDYRRLADENAALRIARTELQVRLGKREECFAKEIEVKEREIARLRHLLRQTEVNWEKLNTAEARGMQLESRLDEKDDKCRLQKDQMEVCRQMQPIEMDCHNGPEQLSDGIDSEKDGEIINRLRQELSEAQARLCRVEQQWEALKEENLQNVMEFHEREKEWQVELKRGEDERGILAEECRQLRSVVTSQGSSLDLVKEAIESTRLLQEQELDDLLKKIRALSSASAYASHRRVSPRRGKHLDFWNGLRLLSPLPIVKDCYSS</sequence>
<evidence type="ECO:0000313" key="3">
    <source>
        <dbReference type="Proteomes" id="UP000283634"/>
    </source>
</evidence>
<protein>
    <submittedName>
        <fullName evidence="2">Uncharacterized protein</fullName>
    </submittedName>
</protein>
<proteinExistence type="predicted"/>
<dbReference type="EMBL" id="MKGL01000417">
    <property type="protein sequence ID" value="RNE99012.1"/>
    <property type="molecule type" value="Genomic_DNA"/>
</dbReference>
<dbReference type="GeneID" id="40332386"/>
<comment type="caution">
    <text evidence="2">The sequence shown here is derived from an EMBL/GenBank/DDBJ whole genome shotgun (WGS) entry which is preliminary data.</text>
</comment>
<reference evidence="2 3" key="1">
    <citation type="journal article" date="2018" name="BMC Genomics">
        <title>Genomic comparison of Trypanosoma conorhini and Trypanosoma rangeli to Trypanosoma cruzi strains of high and low virulence.</title>
        <authorList>
            <person name="Bradwell K.R."/>
            <person name="Koparde V.N."/>
            <person name="Matveyev A.V."/>
            <person name="Serrano M.G."/>
            <person name="Alves J.M."/>
            <person name="Parikh H."/>
            <person name="Huang B."/>
            <person name="Lee V."/>
            <person name="Espinosa-Alvarez O."/>
            <person name="Ortiz P.A."/>
            <person name="Costa-Martins A.G."/>
            <person name="Teixeira M.M."/>
            <person name="Buck G.A."/>
        </authorList>
    </citation>
    <scope>NUCLEOTIDE SEQUENCE [LARGE SCALE GENOMIC DNA]</scope>
    <source>
        <strain evidence="2 3">AM80</strain>
    </source>
</reference>
<keyword evidence="1" id="KW-0175">Coiled coil</keyword>
<dbReference type="OrthoDB" id="248738at2759"/>
<dbReference type="OMA" id="QCMFFAS"/>
<evidence type="ECO:0000256" key="1">
    <source>
        <dbReference type="SAM" id="Coils"/>
    </source>
</evidence>
<gene>
    <name evidence="2" type="ORF">TraAM80_08453</name>
</gene>
<name>A0A422N0M5_TRYRA</name>
<dbReference type="VEuPathDB" id="TriTrypDB:TRSC58_01141"/>
<dbReference type="Proteomes" id="UP000283634">
    <property type="component" value="Unassembled WGS sequence"/>
</dbReference>
<dbReference type="AlphaFoldDB" id="A0A422N0M5"/>
<evidence type="ECO:0000313" key="2">
    <source>
        <dbReference type="EMBL" id="RNE99012.1"/>
    </source>
</evidence>
<accession>A0A422N0M5</accession>
<organism evidence="2 3">
    <name type="scientific">Trypanosoma rangeli</name>
    <dbReference type="NCBI Taxonomy" id="5698"/>
    <lineage>
        <taxon>Eukaryota</taxon>
        <taxon>Discoba</taxon>
        <taxon>Euglenozoa</taxon>
        <taxon>Kinetoplastea</taxon>
        <taxon>Metakinetoplastina</taxon>
        <taxon>Trypanosomatida</taxon>
        <taxon>Trypanosomatidae</taxon>
        <taxon>Trypanosoma</taxon>
        <taxon>Herpetosoma</taxon>
    </lineage>
</organism>